<dbReference type="AlphaFoldDB" id="A0A6M0PD44"/>
<gene>
    <name evidence="2" type="ORF">G4D61_17480</name>
</gene>
<feature type="transmembrane region" description="Helical" evidence="1">
    <location>
        <begin position="275"/>
        <end position="297"/>
    </location>
</feature>
<proteinExistence type="predicted"/>
<feature type="transmembrane region" description="Helical" evidence="1">
    <location>
        <begin position="97"/>
        <end position="116"/>
    </location>
</feature>
<keyword evidence="3" id="KW-1185">Reference proteome</keyword>
<evidence type="ECO:0008006" key="4">
    <source>
        <dbReference type="Google" id="ProtNLM"/>
    </source>
</evidence>
<comment type="caution">
    <text evidence="2">The sequence shown here is derived from an EMBL/GenBank/DDBJ whole genome shotgun (WGS) entry which is preliminary data.</text>
</comment>
<evidence type="ECO:0000256" key="1">
    <source>
        <dbReference type="SAM" id="Phobius"/>
    </source>
</evidence>
<keyword evidence="1" id="KW-1133">Transmembrane helix</keyword>
<name>A0A6M0PD44_9BACI</name>
<keyword evidence="1" id="KW-0472">Membrane</keyword>
<organism evidence="2 3">
    <name type="scientific">Heyndrickxia ginsengihumi</name>
    <dbReference type="NCBI Taxonomy" id="363870"/>
    <lineage>
        <taxon>Bacteria</taxon>
        <taxon>Bacillati</taxon>
        <taxon>Bacillota</taxon>
        <taxon>Bacilli</taxon>
        <taxon>Bacillales</taxon>
        <taxon>Bacillaceae</taxon>
        <taxon>Heyndrickxia</taxon>
    </lineage>
</organism>
<sequence>MIKHITVNNKNIEIVEDNINSKYYIYNYFNNRTIIGNKEVVDHLVENSHLSIESPLYNFVEHKKKINILDFSLLKFKMPYSYIAKVGQYTKLTNMNVLVLISLILSALFIFLNLDFYKFDFKEIKANIIYYVIVCYLTQLFILMLHEISHYYYYYEFFQPKYSVFGITFRYFSLFLFFTSVPFIDLMDKKNKEKLILAGIKTQIFIMGIFSIYGLLFGYNTYFQLIYCLNFLSIAFNLLPFFKLDGYWYASSILRSNNYMIYFFDMLKRRKQFNFVVFIMGIINILMIFLLIIYSFLSLCNLFIK</sequence>
<feature type="transmembrane region" description="Helical" evidence="1">
    <location>
        <begin position="195"/>
        <end position="216"/>
    </location>
</feature>
<evidence type="ECO:0000313" key="3">
    <source>
        <dbReference type="Proteomes" id="UP000476934"/>
    </source>
</evidence>
<evidence type="ECO:0000313" key="2">
    <source>
        <dbReference type="EMBL" id="NEY21708.1"/>
    </source>
</evidence>
<feature type="transmembrane region" description="Helical" evidence="1">
    <location>
        <begin position="164"/>
        <end position="183"/>
    </location>
</feature>
<keyword evidence="1" id="KW-0812">Transmembrane</keyword>
<feature type="transmembrane region" description="Helical" evidence="1">
    <location>
        <begin position="128"/>
        <end position="152"/>
    </location>
</feature>
<dbReference type="EMBL" id="JAAIWK010000046">
    <property type="protein sequence ID" value="NEY21708.1"/>
    <property type="molecule type" value="Genomic_DNA"/>
</dbReference>
<protein>
    <recommendedName>
        <fullName evidence="4">Peptidase M50</fullName>
    </recommendedName>
</protein>
<dbReference type="Proteomes" id="UP000476934">
    <property type="component" value="Unassembled WGS sequence"/>
</dbReference>
<reference evidence="2 3" key="1">
    <citation type="submission" date="2020-02" db="EMBL/GenBank/DDBJ databases">
        <authorList>
            <person name="Feng H."/>
        </authorList>
    </citation>
    <scope>NUCLEOTIDE SEQUENCE [LARGE SCALE GENOMIC DNA]</scope>
    <source>
        <strain evidence="2 3">Gsoil 114</strain>
    </source>
</reference>
<accession>A0A6M0PD44</accession>
<reference evidence="2 3" key="2">
    <citation type="submission" date="2020-03" db="EMBL/GenBank/DDBJ databases">
        <title>Bacillus aquiflavi sp. nov., isolated from yellow water of strong flavor Chinese baijiu in Yibin region of China.</title>
        <authorList>
            <person name="Xie J."/>
        </authorList>
    </citation>
    <scope>NUCLEOTIDE SEQUENCE [LARGE SCALE GENOMIC DNA]</scope>
    <source>
        <strain evidence="2 3">Gsoil 114</strain>
    </source>
</reference>
<dbReference type="RefSeq" id="WP_163174594.1">
    <property type="nucleotide sequence ID" value="NZ_JAAIWK010000046.1"/>
</dbReference>